<dbReference type="InterPro" id="IPR052527">
    <property type="entry name" value="Metal_cation-efflux_comp"/>
</dbReference>
<dbReference type="GO" id="GO:0032259">
    <property type="term" value="P:methylation"/>
    <property type="evidence" value="ECO:0007669"/>
    <property type="project" value="UniProtKB-KW"/>
</dbReference>
<comment type="caution">
    <text evidence="13">The sequence shown here is derived from an EMBL/GenBank/DDBJ whole genome shotgun (WGS) entry which is preliminary data.</text>
</comment>
<keyword evidence="5 12" id="KW-0812">Transmembrane</keyword>
<keyword evidence="8" id="KW-0443">Lipid metabolism</keyword>
<dbReference type="AlphaFoldDB" id="A0A5M3MIZ9"/>
<evidence type="ECO:0000256" key="3">
    <source>
        <dbReference type="ARBA" id="ARBA00022603"/>
    </source>
</evidence>
<dbReference type="EMBL" id="JH711581">
    <property type="protein sequence ID" value="EIW78764.1"/>
    <property type="molecule type" value="Genomic_DNA"/>
</dbReference>
<dbReference type="Pfam" id="PF04191">
    <property type="entry name" value="PEMT"/>
    <property type="match status" value="1"/>
</dbReference>
<evidence type="ECO:0000313" key="13">
    <source>
        <dbReference type="EMBL" id="EIW78764.1"/>
    </source>
</evidence>
<feature type="transmembrane region" description="Helical" evidence="12">
    <location>
        <begin position="116"/>
        <end position="138"/>
    </location>
</feature>
<dbReference type="PANTHER" id="PTHR43847:SF1">
    <property type="entry name" value="BLL3993 PROTEIN"/>
    <property type="match status" value="1"/>
</dbReference>
<keyword evidence="14" id="KW-1185">Reference proteome</keyword>
<keyword evidence="10" id="KW-0594">Phospholipid biosynthesis</keyword>
<evidence type="ECO:0000256" key="11">
    <source>
        <dbReference type="ARBA" id="ARBA00023264"/>
    </source>
</evidence>
<dbReference type="UniPathway" id="UPA00753"/>
<keyword evidence="4" id="KW-0949">S-adenosyl-L-methionine</keyword>
<dbReference type="PANTHER" id="PTHR43847">
    <property type="entry name" value="BLL3993 PROTEIN"/>
    <property type="match status" value="1"/>
</dbReference>
<dbReference type="RefSeq" id="XP_007770560.1">
    <property type="nucleotide sequence ID" value="XM_007772370.1"/>
</dbReference>
<evidence type="ECO:0000256" key="9">
    <source>
        <dbReference type="ARBA" id="ARBA00023136"/>
    </source>
</evidence>
<dbReference type="KEGG" id="cput:CONPUDRAFT_145096"/>
<dbReference type="OrthoDB" id="422086at2759"/>
<evidence type="ECO:0000256" key="4">
    <source>
        <dbReference type="ARBA" id="ARBA00022691"/>
    </source>
</evidence>
<dbReference type="GeneID" id="19202034"/>
<evidence type="ECO:0008006" key="15">
    <source>
        <dbReference type="Google" id="ProtNLM"/>
    </source>
</evidence>
<keyword evidence="11" id="KW-1208">Phospholipid metabolism</keyword>
<dbReference type="GO" id="GO:0012505">
    <property type="term" value="C:endomembrane system"/>
    <property type="evidence" value="ECO:0007669"/>
    <property type="project" value="UniProtKB-SubCell"/>
</dbReference>
<evidence type="ECO:0000256" key="2">
    <source>
        <dbReference type="ARBA" id="ARBA00022516"/>
    </source>
</evidence>
<evidence type="ECO:0000256" key="5">
    <source>
        <dbReference type="ARBA" id="ARBA00022692"/>
    </source>
</evidence>
<evidence type="ECO:0000256" key="10">
    <source>
        <dbReference type="ARBA" id="ARBA00023209"/>
    </source>
</evidence>
<evidence type="ECO:0000256" key="6">
    <source>
        <dbReference type="ARBA" id="ARBA00022824"/>
    </source>
</evidence>
<keyword evidence="9 12" id="KW-0472">Membrane</keyword>
<evidence type="ECO:0000256" key="7">
    <source>
        <dbReference type="ARBA" id="ARBA00022989"/>
    </source>
</evidence>
<evidence type="ECO:0000256" key="12">
    <source>
        <dbReference type="SAM" id="Phobius"/>
    </source>
</evidence>
<dbReference type="Gene3D" id="1.20.120.1630">
    <property type="match status" value="1"/>
</dbReference>
<accession>A0A5M3MIZ9</accession>
<feature type="transmembrane region" description="Helical" evidence="12">
    <location>
        <begin position="59"/>
        <end position="78"/>
    </location>
</feature>
<proteinExistence type="predicted"/>
<keyword evidence="6" id="KW-0256">Endoplasmic reticulum</keyword>
<keyword evidence="2" id="KW-0444">Lipid biosynthesis</keyword>
<evidence type="ECO:0000256" key="1">
    <source>
        <dbReference type="ARBA" id="ARBA00004127"/>
    </source>
</evidence>
<organism evidence="13 14">
    <name type="scientific">Coniophora puteana (strain RWD-64-598)</name>
    <name type="common">Brown rot fungus</name>
    <dbReference type="NCBI Taxonomy" id="741705"/>
    <lineage>
        <taxon>Eukaryota</taxon>
        <taxon>Fungi</taxon>
        <taxon>Dikarya</taxon>
        <taxon>Basidiomycota</taxon>
        <taxon>Agaricomycotina</taxon>
        <taxon>Agaricomycetes</taxon>
        <taxon>Agaricomycetidae</taxon>
        <taxon>Boletales</taxon>
        <taxon>Coniophorineae</taxon>
        <taxon>Coniophoraceae</taxon>
        <taxon>Coniophora</taxon>
    </lineage>
</organism>
<feature type="transmembrane region" description="Helical" evidence="12">
    <location>
        <begin position="150"/>
        <end position="168"/>
    </location>
</feature>
<dbReference type="GO" id="GO:0006656">
    <property type="term" value="P:phosphatidylcholine biosynthetic process"/>
    <property type="evidence" value="ECO:0007669"/>
    <property type="project" value="UniProtKB-UniPathway"/>
</dbReference>
<name>A0A5M3MIZ9_CONPW</name>
<gene>
    <name evidence="13" type="ORF">CONPUDRAFT_145096</name>
</gene>
<keyword evidence="7 12" id="KW-1133">Transmembrane helix</keyword>
<dbReference type="Proteomes" id="UP000053558">
    <property type="component" value="Unassembled WGS sequence"/>
</dbReference>
<reference evidence="14" key="1">
    <citation type="journal article" date="2012" name="Science">
        <title>The Paleozoic origin of enzymatic lignin decomposition reconstructed from 31 fungal genomes.</title>
        <authorList>
            <person name="Floudas D."/>
            <person name="Binder M."/>
            <person name="Riley R."/>
            <person name="Barry K."/>
            <person name="Blanchette R.A."/>
            <person name="Henrissat B."/>
            <person name="Martinez A.T."/>
            <person name="Otillar R."/>
            <person name="Spatafora J.W."/>
            <person name="Yadav J.S."/>
            <person name="Aerts A."/>
            <person name="Benoit I."/>
            <person name="Boyd A."/>
            <person name="Carlson A."/>
            <person name="Copeland A."/>
            <person name="Coutinho P.M."/>
            <person name="de Vries R.P."/>
            <person name="Ferreira P."/>
            <person name="Findley K."/>
            <person name="Foster B."/>
            <person name="Gaskell J."/>
            <person name="Glotzer D."/>
            <person name="Gorecki P."/>
            <person name="Heitman J."/>
            <person name="Hesse C."/>
            <person name="Hori C."/>
            <person name="Igarashi K."/>
            <person name="Jurgens J.A."/>
            <person name="Kallen N."/>
            <person name="Kersten P."/>
            <person name="Kohler A."/>
            <person name="Kuees U."/>
            <person name="Kumar T.K.A."/>
            <person name="Kuo A."/>
            <person name="LaButti K."/>
            <person name="Larrondo L.F."/>
            <person name="Lindquist E."/>
            <person name="Ling A."/>
            <person name="Lombard V."/>
            <person name="Lucas S."/>
            <person name="Lundell T."/>
            <person name="Martin R."/>
            <person name="McLaughlin D.J."/>
            <person name="Morgenstern I."/>
            <person name="Morin E."/>
            <person name="Murat C."/>
            <person name="Nagy L.G."/>
            <person name="Nolan M."/>
            <person name="Ohm R.A."/>
            <person name="Patyshakuliyeva A."/>
            <person name="Rokas A."/>
            <person name="Ruiz-Duenas F.J."/>
            <person name="Sabat G."/>
            <person name="Salamov A."/>
            <person name="Samejima M."/>
            <person name="Schmutz J."/>
            <person name="Slot J.C."/>
            <person name="St John F."/>
            <person name="Stenlid J."/>
            <person name="Sun H."/>
            <person name="Sun S."/>
            <person name="Syed K."/>
            <person name="Tsang A."/>
            <person name="Wiebenga A."/>
            <person name="Young D."/>
            <person name="Pisabarro A."/>
            <person name="Eastwood D.C."/>
            <person name="Martin F."/>
            <person name="Cullen D."/>
            <person name="Grigoriev I.V."/>
            <person name="Hibbett D.S."/>
        </authorList>
    </citation>
    <scope>NUCLEOTIDE SEQUENCE [LARGE SCALE GENOMIC DNA]</scope>
    <source>
        <strain evidence="14">RWD-64-598 SS2</strain>
    </source>
</reference>
<evidence type="ECO:0000256" key="8">
    <source>
        <dbReference type="ARBA" id="ARBA00023098"/>
    </source>
</evidence>
<sequence>MTLPLVKVPFLLASLYYFNRILISPETPQKEERVKTTWHDSYAPKVFPWTVRNGKYPNLHLTSQFLLGAVIATLFGHLRVECFRTLGRHFTFEMSLRRKHELITHGPYSVVRHPSYTTGIIAFFGMSLVIANSGSWLLSSGWLNVWQGKTMAGVWVFFVAYAVFTTVVRAQKEDDMLSEHFGNNWEAYAKKVSCRMIPYIW</sequence>
<keyword evidence="3" id="KW-0489">Methyltransferase</keyword>
<protein>
    <recommendedName>
        <fullName evidence="15">Protein-S-isoprenylcysteine O-methyltransferase</fullName>
    </recommendedName>
</protein>
<evidence type="ECO:0000313" key="14">
    <source>
        <dbReference type="Proteomes" id="UP000053558"/>
    </source>
</evidence>
<dbReference type="OMA" id="WEAWARQ"/>
<comment type="subcellular location">
    <subcellularLocation>
        <location evidence="1">Endomembrane system</location>
        <topology evidence="1">Multi-pass membrane protein</topology>
    </subcellularLocation>
</comment>
<dbReference type="InterPro" id="IPR007318">
    <property type="entry name" value="Phopholipid_MeTrfase"/>
</dbReference>
<keyword evidence="3" id="KW-0808">Transferase</keyword>
<dbReference type="GO" id="GO:0008168">
    <property type="term" value="F:methyltransferase activity"/>
    <property type="evidence" value="ECO:0007669"/>
    <property type="project" value="UniProtKB-KW"/>
</dbReference>